<keyword evidence="2" id="KW-1185">Reference proteome</keyword>
<reference evidence="1" key="1">
    <citation type="submission" date="2022-06" db="EMBL/GenBank/DDBJ databases">
        <title>Phylogenomic reconstructions and comparative analyses of Kickxellomycotina fungi.</title>
        <authorList>
            <person name="Reynolds N.K."/>
            <person name="Stajich J.E."/>
            <person name="Barry K."/>
            <person name="Grigoriev I.V."/>
            <person name="Crous P."/>
            <person name="Smith M.E."/>
        </authorList>
    </citation>
    <scope>NUCLEOTIDE SEQUENCE</scope>
    <source>
        <strain evidence="1">RSA 2271</strain>
    </source>
</reference>
<sequence>MVGYSLVITVSGFAFGFPLGFLPVFAGASIGSLLCFYVGRRWGSRYVRYVMNLNSFMAECVKVVETGGFKLLLLVRLSPYPFNIVNLLLSATHISFRKYAAATLLSLLKLLLHVYIGANLEAITDLFRKDKDGDDGDSEKHNTISKQKLIFMIVGIVISVATMVYIMVVAKRRVEEAASMMRRQEEGEEEAIEMV</sequence>
<protein>
    <submittedName>
        <fullName evidence="1">Tlg2-vesicle protein</fullName>
    </submittedName>
</protein>
<evidence type="ECO:0000313" key="2">
    <source>
        <dbReference type="Proteomes" id="UP001145114"/>
    </source>
</evidence>
<dbReference type="EMBL" id="JAMZIH010000553">
    <property type="protein sequence ID" value="KAJ1679175.1"/>
    <property type="molecule type" value="Genomic_DNA"/>
</dbReference>
<evidence type="ECO:0000313" key="1">
    <source>
        <dbReference type="EMBL" id="KAJ1679175.1"/>
    </source>
</evidence>
<comment type="caution">
    <text evidence="1">The sequence shown here is derived from an EMBL/GenBank/DDBJ whole genome shotgun (WGS) entry which is preliminary data.</text>
</comment>
<proteinExistence type="predicted"/>
<organism evidence="1 2">
    <name type="scientific">Spiromyces aspiralis</name>
    <dbReference type="NCBI Taxonomy" id="68401"/>
    <lineage>
        <taxon>Eukaryota</taxon>
        <taxon>Fungi</taxon>
        <taxon>Fungi incertae sedis</taxon>
        <taxon>Zoopagomycota</taxon>
        <taxon>Kickxellomycotina</taxon>
        <taxon>Kickxellomycetes</taxon>
        <taxon>Kickxellales</taxon>
        <taxon>Kickxellaceae</taxon>
        <taxon>Spiromyces</taxon>
    </lineage>
</organism>
<accession>A0ACC1HRI6</accession>
<dbReference type="Proteomes" id="UP001145114">
    <property type="component" value="Unassembled WGS sequence"/>
</dbReference>
<name>A0ACC1HRI6_9FUNG</name>
<gene>
    <name evidence="1" type="primary">TVP38</name>
    <name evidence="1" type="ORF">EV182_002586</name>
</gene>